<dbReference type="Proteomes" id="UP000238312">
    <property type="component" value="Unassembled WGS sequence"/>
</dbReference>
<name>A0A2T0LXK6_9ACTN</name>
<accession>A0A2T0LXK6</accession>
<protein>
    <submittedName>
        <fullName evidence="1">Uncharacterized protein</fullName>
    </submittedName>
</protein>
<evidence type="ECO:0000313" key="1">
    <source>
        <dbReference type="EMBL" id="PRX48756.1"/>
    </source>
</evidence>
<sequence>MAALWAGASGSLPKDVWLEELIDGIRIVHQGVAPRLIG</sequence>
<keyword evidence="2" id="KW-1185">Reference proteome</keyword>
<organism evidence="1 2">
    <name type="scientific">Nonomuraea fuscirosea</name>
    <dbReference type="NCBI Taxonomy" id="1291556"/>
    <lineage>
        <taxon>Bacteria</taxon>
        <taxon>Bacillati</taxon>
        <taxon>Actinomycetota</taxon>
        <taxon>Actinomycetes</taxon>
        <taxon>Streptosporangiales</taxon>
        <taxon>Streptosporangiaceae</taxon>
        <taxon>Nonomuraea</taxon>
    </lineage>
</organism>
<proteinExistence type="predicted"/>
<evidence type="ECO:0000313" key="2">
    <source>
        <dbReference type="Proteomes" id="UP000238312"/>
    </source>
</evidence>
<dbReference type="AlphaFoldDB" id="A0A2T0LXK6"/>
<gene>
    <name evidence="1" type="ORF">B0I32_1401</name>
</gene>
<dbReference type="EMBL" id="PVNG01000040">
    <property type="protein sequence ID" value="PRX48756.1"/>
    <property type="molecule type" value="Genomic_DNA"/>
</dbReference>
<reference evidence="1 2" key="1">
    <citation type="submission" date="2018-03" db="EMBL/GenBank/DDBJ databases">
        <title>Genomic Encyclopedia of Type Strains, Phase III (KMG-III): the genomes of soil and plant-associated and newly described type strains.</title>
        <authorList>
            <person name="Whitman W."/>
        </authorList>
    </citation>
    <scope>NUCLEOTIDE SEQUENCE [LARGE SCALE GENOMIC DNA]</scope>
    <source>
        <strain evidence="1 2">CGMCC 4.7104</strain>
    </source>
</reference>
<comment type="caution">
    <text evidence="1">The sequence shown here is derived from an EMBL/GenBank/DDBJ whole genome shotgun (WGS) entry which is preliminary data.</text>
</comment>